<feature type="transmembrane region" description="Helical" evidence="2">
    <location>
        <begin position="12"/>
        <end position="32"/>
    </location>
</feature>
<feature type="region of interest" description="Disordered" evidence="1">
    <location>
        <begin position="206"/>
        <end position="255"/>
    </location>
</feature>
<keyword evidence="2" id="KW-1133">Transmembrane helix</keyword>
<evidence type="ECO:0000256" key="1">
    <source>
        <dbReference type="SAM" id="MobiDB-lite"/>
    </source>
</evidence>
<name>A0A6A5Z7D4_9PLEO</name>
<keyword evidence="4" id="KW-1185">Reference proteome</keyword>
<dbReference type="EMBL" id="ML977324">
    <property type="protein sequence ID" value="KAF2114963.1"/>
    <property type="molecule type" value="Genomic_DNA"/>
</dbReference>
<gene>
    <name evidence="3" type="ORF">BDV96DRAFT_600117</name>
</gene>
<feature type="transmembrane region" description="Helical" evidence="2">
    <location>
        <begin position="66"/>
        <end position="89"/>
    </location>
</feature>
<evidence type="ECO:0000256" key="2">
    <source>
        <dbReference type="SAM" id="Phobius"/>
    </source>
</evidence>
<dbReference type="AlphaFoldDB" id="A0A6A5Z7D4"/>
<keyword evidence="2" id="KW-0812">Transmembrane</keyword>
<evidence type="ECO:0000313" key="4">
    <source>
        <dbReference type="Proteomes" id="UP000799770"/>
    </source>
</evidence>
<organism evidence="3 4">
    <name type="scientific">Lophiotrema nucula</name>
    <dbReference type="NCBI Taxonomy" id="690887"/>
    <lineage>
        <taxon>Eukaryota</taxon>
        <taxon>Fungi</taxon>
        <taxon>Dikarya</taxon>
        <taxon>Ascomycota</taxon>
        <taxon>Pezizomycotina</taxon>
        <taxon>Dothideomycetes</taxon>
        <taxon>Pleosporomycetidae</taxon>
        <taxon>Pleosporales</taxon>
        <taxon>Lophiotremataceae</taxon>
        <taxon>Lophiotrema</taxon>
    </lineage>
</organism>
<keyword evidence="2" id="KW-0472">Membrane</keyword>
<reference evidence="3" key="1">
    <citation type="journal article" date="2020" name="Stud. Mycol.">
        <title>101 Dothideomycetes genomes: a test case for predicting lifestyles and emergence of pathogens.</title>
        <authorList>
            <person name="Haridas S."/>
            <person name="Albert R."/>
            <person name="Binder M."/>
            <person name="Bloem J."/>
            <person name="Labutti K."/>
            <person name="Salamov A."/>
            <person name="Andreopoulos B."/>
            <person name="Baker S."/>
            <person name="Barry K."/>
            <person name="Bills G."/>
            <person name="Bluhm B."/>
            <person name="Cannon C."/>
            <person name="Castanera R."/>
            <person name="Culley D."/>
            <person name="Daum C."/>
            <person name="Ezra D."/>
            <person name="Gonzalez J."/>
            <person name="Henrissat B."/>
            <person name="Kuo A."/>
            <person name="Liang C."/>
            <person name="Lipzen A."/>
            <person name="Lutzoni F."/>
            <person name="Magnuson J."/>
            <person name="Mondo S."/>
            <person name="Nolan M."/>
            <person name="Ohm R."/>
            <person name="Pangilinan J."/>
            <person name="Park H.-J."/>
            <person name="Ramirez L."/>
            <person name="Alfaro M."/>
            <person name="Sun H."/>
            <person name="Tritt A."/>
            <person name="Yoshinaga Y."/>
            <person name="Zwiers L.-H."/>
            <person name="Turgeon B."/>
            <person name="Goodwin S."/>
            <person name="Spatafora J."/>
            <person name="Crous P."/>
            <person name="Grigoriev I."/>
        </authorList>
    </citation>
    <scope>NUCLEOTIDE SEQUENCE</scope>
    <source>
        <strain evidence="3">CBS 627.86</strain>
    </source>
</reference>
<feature type="compositionally biased region" description="Polar residues" evidence="1">
    <location>
        <begin position="232"/>
        <end position="243"/>
    </location>
</feature>
<accession>A0A6A5Z7D4</accession>
<feature type="transmembrane region" description="Helical" evidence="2">
    <location>
        <begin position="101"/>
        <end position="127"/>
    </location>
</feature>
<feature type="region of interest" description="Disordered" evidence="1">
    <location>
        <begin position="315"/>
        <end position="348"/>
    </location>
</feature>
<evidence type="ECO:0000313" key="3">
    <source>
        <dbReference type="EMBL" id="KAF2114963.1"/>
    </source>
</evidence>
<evidence type="ECO:0008006" key="5">
    <source>
        <dbReference type="Google" id="ProtNLM"/>
    </source>
</evidence>
<sequence length="348" mass="37593">MASNLKTWIFRAGGFYAFFYLFLIVFCIAVLVQEVRLFDLVNEYSLGAWETTEGCTLDISLSPKSIIAIVAGSITLGVISLGMWFNTIVVRLTCDNKTKKWWATFGLILSIPAILALSVTLGISYAFEHSGQHQTGCNFPSNANIGTGLNLGVATCSYQAVACGFVQPERQYYFKQHNRTAETLDWLLCGLSILTFASQVTQLRNLPSTDSATPPADGGETPDENDGETPQKDGSQTQGNDGQTAHLGDGDVVPTGPPSISFFGIGSWIKSNTKKSQVSTSPHILNLEVNNGRGCCGSCTCGCPDCLCNGSWRPGIEPESLRPGPQHSEENDEGQPGPSDYQSCFRDF</sequence>
<protein>
    <recommendedName>
        <fullName evidence="5">Transmembrane protein</fullName>
    </recommendedName>
</protein>
<dbReference type="Proteomes" id="UP000799770">
    <property type="component" value="Unassembled WGS sequence"/>
</dbReference>
<proteinExistence type="predicted"/>